<reference evidence="2 3" key="1">
    <citation type="journal article" date="2018" name="PLoS Genet.">
        <title>Population sequencing reveals clonal diversity and ancestral inbreeding in the grapevine cultivar Chardonnay.</title>
        <authorList>
            <person name="Roach M.J."/>
            <person name="Johnson D.L."/>
            <person name="Bohlmann J."/>
            <person name="van Vuuren H.J."/>
            <person name="Jones S.J."/>
            <person name="Pretorius I.S."/>
            <person name="Schmidt S.A."/>
            <person name="Borneman A.R."/>
        </authorList>
    </citation>
    <scope>NUCLEOTIDE SEQUENCE [LARGE SCALE GENOMIC DNA]</scope>
    <source>
        <strain evidence="3">cv. Chardonnay</strain>
        <tissue evidence="2">Leaf</tissue>
    </source>
</reference>
<name>A0A438DRS1_VITVI</name>
<dbReference type="EMBL" id="QGNW01001513">
    <property type="protein sequence ID" value="RVW38140.1"/>
    <property type="molecule type" value="Genomic_DNA"/>
</dbReference>
<gene>
    <name evidence="2" type="primary">RE1_689</name>
    <name evidence="2" type="ORF">CK203_091295</name>
</gene>
<feature type="domain" description="Reverse transcriptase Ty1/copia-type" evidence="1">
    <location>
        <begin position="2"/>
        <end position="81"/>
    </location>
</feature>
<sequence>MGCKWVFTTTYKSDGTLERYIVRLVAKGFTQTYGIDYLETFALVAKLNTVRILLSLATTLDWPLQQLDIKNAFLNGDLKKKFICILRRVLNKGLDQRQGYSQAQTNHTMFIKLLGDGKITILIVYVDDIILTEDDENEMNRLKTCLTAEFEIKDLGSLRYFLGIEVAWSKKGIVVSQ</sequence>
<organism evidence="2 3">
    <name type="scientific">Vitis vinifera</name>
    <name type="common">Grape</name>
    <dbReference type="NCBI Taxonomy" id="29760"/>
    <lineage>
        <taxon>Eukaryota</taxon>
        <taxon>Viridiplantae</taxon>
        <taxon>Streptophyta</taxon>
        <taxon>Embryophyta</taxon>
        <taxon>Tracheophyta</taxon>
        <taxon>Spermatophyta</taxon>
        <taxon>Magnoliopsida</taxon>
        <taxon>eudicotyledons</taxon>
        <taxon>Gunneridae</taxon>
        <taxon>Pentapetalae</taxon>
        <taxon>rosids</taxon>
        <taxon>Vitales</taxon>
        <taxon>Vitaceae</taxon>
        <taxon>Viteae</taxon>
        <taxon>Vitis</taxon>
    </lineage>
</organism>
<evidence type="ECO:0000259" key="1">
    <source>
        <dbReference type="Pfam" id="PF07727"/>
    </source>
</evidence>
<comment type="caution">
    <text evidence="2">The sequence shown here is derived from an EMBL/GenBank/DDBJ whole genome shotgun (WGS) entry which is preliminary data.</text>
</comment>
<dbReference type="PANTHER" id="PTHR43383:SF2">
    <property type="entry name" value="AMIDOHYDROLASE 2 FAMILY PROTEIN"/>
    <property type="match status" value="1"/>
</dbReference>
<evidence type="ECO:0000313" key="3">
    <source>
        <dbReference type="Proteomes" id="UP000288805"/>
    </source>
</evidence>
<dbReference type="InterPro" id="IPR043502">
    <property type="entry name" value="DNA/RNA_pol_sf"/>
</dbReference>
<dbReference type="AlphaFoldDB" id="A0A438DRS1"/>
<dbReference type="PANTHER" id="PTHR43383">
    <property type="entry name" value="NODULIN 6"/>
    <property type="match status" value="1"/>
</dbReference>
<proteinExistence type="predicted"/>
<dbReference type="Pfam" id="PF07727">
    <property type="entry name" value="RVT_2"/>
    <property type="match status" value="2"/>
</dbReference>
<evidence type="ECO:0000313" key="2">
    <source>
        <dbReference type="EMBL" id="RVW38140.1"/>
    </source>
</evidence>
<dbReference type="InterPro" id="IPR013103">
    <property type="entry name" value="RVT_2"/>
</dbReference>
<accession>A0A438DRS1</accession>
<dbReference type="SUPFAM" id="SSF56672">
    <property type="entry name" value="DNA/RNA polymerases"/>
    <property type="match status" value="1"/>
</dbReference>
<feature type="domain" description="Reverse transcriptase Ty1/copia-type" evidence="1">
    <location>
        <begin position="97"/>
        <end position="177"/>
    </location>
</feature>
<dbReference type="Proteomes" id="UP000288805">
    <property type="component" value="Unassembled WGS sequence"/>
</dbReference>
<protein>
    <submittedName>
        <fullName evidence="2">Retrovirus-related Pol polyprotein from transposon RE1</fullName>
    </submittedName>
</protein>